<keyword evidence="2" id="KW-1185">Reference proteome</keyword>
<reference evidence="3" key="1">
    <citation type="submission" date="2017-02" db="UniProtKB">
        <authorList>
            <consortium name="WormBaseParasite"/>
        </authorList>
    </citation>
    <scope>IDENTIFICATION</scope>
</reference>
<name>A0A0N4XT42_NIPBR</name>
<evidence type="ECO:0000313" key="3">
    <source>
        <dbReference type="WBParaSite" id="NBR_0000572901-mRNA-1"/>
    </source>
</evidence>
<evidence type="ECO:0000313" key="2">
    <source>
        <dbReference type="Proteomes" id="UP000271162"/>
    </source>
</evidence>
<gene>
    <name evidence="1" type="ORF">NBR_LOCUS5730</name>
</gene>
<dbReference type="Proteomes" id="UP000271162">
    <property type="component" value="Unassembled WGS sequence"/>
</dbReference>
<dbReference type="WBParaSite" id="NBR_0000572901-mRNA-1">
    <property type="protein sequence ID" value="NBR_0000572901-mRNA-1"/>
    <property type="gene ID" value="NBR_0000572901"/>
</dbReference>
<accession>A0A0N4XT42</accession>
<proteinExistence type="predicted"/>
<reference evidence="1 2" key="2">
    <citation type="submission" date="2018-11" db="EMBL/GenBank/DDBJ databases">
        <authorList>
            <consortium name="Pathogen Informatics"/>
        </authorList>
    </citation>
    <scope>NUCLEOTIDE SEQUENCE [LARGE SCALE GENOMIC DNA]</scope>
</reference>
<protein>
    <submittedName>
        <fullName evidence="3">Secreted protein</fullName>
    </submittedName>
</protein>
<evidence type="ECO:0000313" key="1">
    <source>
        <dbReference type="EMBL" id="VDL69319.1"/>
    </source>
</evidence>
<sequence length="91" mass="9991">MSLRTSAVNPTDVGNASIGFVAAELLALHFSLTFTACSFVHHSLKSFDKCEEDVFLYPSRVSLALTLFLQQSQKKLFAHSTSRGFHGSNLI</sequence>
<dbReference type="AlphaFoldDB" id="A0A0N4XT42"/>
<dbReference type="EMBL" id="UYSL01019755">
    <property type="protein sequence ID" value="VDL69319.1"/>
    <property type="molecule type" value="Genomic_DNA"/>
</dbReference>
<organism evidence="3">
    <name type="scientific">Nippostrongylus brasiliensis</name>
    <name type="common">Rat hookworm</name>
    <dbReference type="NCBI Taxonomy" id="27835"/>
    <lineage>
        <taxon>Eukaryota</taxon>
        <taxon>Metazoa</taxon>
        <taxon>Ecdysozoa</taxon>
        <taxon>Nematoda</taxon>
        <taxon>Chromadorea</taxon>
        <taxon>Rhabditida</taxon>
        <taxon>Rhabditina</taxon>
        <taxon>Rhabditomorpha</taxon>
        <taxon>Strongyloidea</taxon>
        <taxon>Heligmosomidae</taxon>
        <taxon>Nippostrongylus</taxon>
    </lineage>
</organism>